<keyword evidence="1" id="KW-0677">Repeat</keyword>
<dbReference type="PANTHER" id="PTHR24198">
    <property type="entry name" value="ANKYRIN REPEAT AND PROTEIN KINASE DOMAIN-CONTAINING PROTEIN"/>
    <property type="match status" value="1"/>
</dbReference>
<evidence type="ECO:0000256" key="1">
    <source>
        <dbReference type="ARBA" id="ARBA00022737"/>
    </source>
</evidence>
<organism evidence="4 5">
    <name type="scientific">Zophobas morio</name>
    <dbReference type="NCBI Taxonomy" id="2755281"/>
    <lineage>
        <taxon>Eukaryota</taxon>
        <taxon>Metazoa</taxon>
        <taxon>Ecdysozoa</taxon>
        <taxon>Arthropoda</taxon>
        <taxon>Hexapoda</taxon>
        <taxon>Insecta</taxon>
        <taxon>Pterygota</taxon>
        <taxon>Neoptera</taxon>
        <taxon>Endopterygota</taxon>
        <taxon>Coleoptera</taxon>
        <taxon>Polyphaga</taxon>
        <taxon>Cucujiformia</taxon>
        <taxon>Tenebrionidae</taxon>
        <taxon>Zophobas</taxon>
    </lineage>
</organism>
<dbReference type="Pfam" id="PF12796">
    <property type="entry name" value="Ank_2"/>
    <property type="match status" value="5"/>
</dbReference>
<feature type="repeat" description="ANK" evidence="3">
    <location>
        <begin position="1465"/>
        <end position="1499"/>
    </location>
</feature>
<dbReference type="PROSITE" id="PS50088">
    <property type="entry name" value="ANK_REPEAT"/>
    <property type="match status" value="17"/>
</dbReference>
<evidence type="ECO:0000256" key="3">
    <source>
        <dbReference type="PROSITE-ProRule" id="PRU00023"/>
    </source>
</evidence>
<feature type="repeat" description="ANK" evidence="3">
    <location>
        <begin position="1704"/>
        <end position="1736"/>
    </location>
</feature>
<evidence type="ECO:0000256" key="2">
    <source>
        <dbReference type="ARBA" id="ARBA00023043"/>
    </source>
</evidence>
<feature type="repeat" description="ANK" evidence="3">
    <location>
        <begin position="1396"/>
        <end position="1428"/>
    </location>
</feature>
<dbReference type="InterPro" id="IPR027417">
    <property type="entry name" value="P-loop_NTPase"/>
</dbReference>
<dbReference type="PANTHER" id="PTHR24198:SF165">
    <property type="entry name" value="ANKYRIN REPEAT-CONTAINING PROTEIN-RELATED"/>
    <property type="match status" value="1"/>
</dbReference>
<name>A0AA38HQU4_9CUCU</name>
<protein>
    <recommendedName>
        <fullName evidence="6">NACHT domain-containing protein</fullName>
    </recommendedName>
</protein>
<feature type="repeat" description="ANK" evidence="3">
    <location>
        <begin position="1636"/>
        <end position="1668"/>
    </location>
</feature>
<feature type="repeat" description="ANK" evidence="3">
    <location>
        <begin position="1772"/>
        <end position="1804"/>
    </location>
</feature>
<dbReference type="InterPro" id="IPR036770">
    <property type="entry name" value="Ankyrin_rpt-contain_sf"/>
</dbReference>
<feature type="repeat" description="ANK" evidence="3">
    <location>
        <begin position="1361"/>
        <end position="1395"/>
    </location>
</feature>
<dbReference type="Proteomes" id="UP001168821">
    <property type="component" value="Unassembled WGS sequence"/>
</dbReference>
<gene>
    <name evidence="4" type="ORF">Zmor_027948</name>
</gene>
<feature type="repeat" description="ANK" evidence="3">
    <location>
        <begin position="1328"/>
        <end position="1360"/>
    </location>
</feature>
<dbReference type="SUPFAM" id="SSF48403">
    <property type="entry name" value="Ankyrin repeat"/>
    <property type="match status" value="3"/>
</dbReference>
<feature type="repeat" description="ANK" evidence="3">
    <location>
        <begin position="1191"/>
        <end position="1223"/>
    </location>
</feature>
<comment type="caution">
    <text evidence="4">The sequence shown here is derived from an EMBL/GenBank/DDBJ whole genome shotgun (WGS) entry which is preliminary data.</text>
</comment>
<feature type="repeat" description="ANK" evidence="3">
    <location>
        <begin position="1873"/>
        <end position="1907"/>
    </location>
</feature>
<feature type="repeat" description="ANK" evidence="3">
    <location>
        <begin position="1500"/>
        <end position="1532"/>
    </location>
</feature>
<feature type="repeat" description="ANK" evidence="3">
    <location>
        <begin position="1669"/>
        <end position="1703"/>
    </location>
</feature>
<feature type="repeat" description="ANK" evidence="3">
    <location>
        <begin position="1568"/>
        <end position="1600"/>
    </location>
</feature>
<proteinExistence type="predicted"/>
<dbReference type="Pfam" id="PF13637">
    <property type="entry name" value="Ank_4"/>
    <property type="match status" value="4"/>
</dbReference>
<feature type="repeat" description="ANK" evidence="3">
    <location>
        <begin position="1840"/>
        <end position="1872"/>
    </location>
</feature>
<evidence type="ECO:0008006" key="6">
    <source>
        <dbReference type="Google" id="ProtNLM"/>
    </source>
</evidence>
<evidence type="ECO:0000313" key="5">
    <source>
        <dbReference type="Proteomes" id="UP001168821"/>
    </source>
</evidence>
<evidence type="ECO:0000313" key="4">
    <source>
        <dbReference type="EMBL" id="KAJ3641441.1"/>
    </source>
</evidence>
<accession>A0AA38HQU4</accession>
<sequence>MATMFKKRAGTTDKGKDYEYLYIANLGLKLLIDDDVENFYLSSNDDEFGSFDDVVVEIIFKDRTETYAVQLKHVTRKTALIDKLNSPNGEFSIEKYYESFKNQRKLEEPSVKMVLFTNCMMNTEHLNRFKFGKLTPCEQDNLIDISNSKGQCYRFEASEDNLEKYEFFFKNLYLCSDHPDVRQLKKEIFERLEAHFGSNESVFREYVDFITQWSIKDGKKFKLDKTLIKRVIALCVCSPFTKSLSFVAGKPVDDKEKIFREAVSKRDLAVIDKNNFEKIKSVWSDAIDGIDDIKTTSKINKMYQIMENGITSKENLYAEDASKVSKLMWLLGKTPLIVEGSPQVYQAIKTCQIRNIIVLDNQETFSKSVGGITDSQQKTLLFQNLSDLKEHTTLYEEILTNFTYSLEGQREAALKFLLEMCDVDNLITTDDLVETLNAPLLIGNLQEALPPSHIERKLTKTLIDIKFLKNMDRNTVALIDCVTDVNSFQLNLPDVLIKINDVDMIQSTVQNPTIYICEKDISKEKFDALCKQNLRTQIHHFNYLDNRCLEWIRSGNCDSKRGCFEKLDRFRINDQFMEHHIDQRQYFKKSSQNINIICADPGMGKSTLLKSLKNTSPSSKWTILIYARNHPQHFRKNKSDIDKFLKYILDVTCNKYSKKSHQVIFKTMLEQNQIELAWDGLDEASDATQASIMALVKAFSERGVKQWLTSRNNLKNNLEKTLLTFSRNIMQFNEEEQRSYIRDRLQIPEDKLIETFSKIRENIMAYPNYEILGIPLQIYMLTELFSKDLNKYLNLLGGNFTVLKLYNHFVKEKFNVLYAEKKEFCLSNESNYQHFVNEKESKMNFYKQLAANFYIYDSFAENPINVKCNLDEEVKTFLNKIKNEGDEVGIISRVNSNNEVEFVHNSFGEYFAALYLCKYEPLKARDQKFITNRRYNNIRFFLDLMLAKNRKGFVAILYKNPSILGELTDADLKEKDFIGRDILEVACAYSKNYPVSKNDTVLTKSDFNEDWVGNTEIIRHLNYRDVGQKFNQFNSCFHKLLLFLPFLVPLYDGTRFDDDYLAVVLYYAIKYDVSMIFECIENSLPLKTMYNSINPRSVLGLALYNRSTQILRKLFSKKEDYFEWDFVEYLGDSVMEIDEIFTFMLELQEFQIEVPNLKGQLLIHYACENRLIKTLSLLLVKSPNVDVPDRSGRLPIQYACEHGDLESVELLVRNGAKLNVSDENGLLLIHYACKNWLNGYRIIPFLIEKGVKVDSADGNGQLPIHYASEYGNLDAMKSLVKNGAKVDVPDKNDKKLPIHYAFDKILNADSIVSFLKENGANLNSPDGFGRLPIHYACEYGSLGAVKLLVDKGAKLNVLDGHGKLPTYYASKNRYCEYSIITFLIKKGAKINSPDHDGRLPIHYACEFGDLDQVMLLKTNGAKLDIPDRNGRLPMHYASKNRFNGHKIMIFLIREGAKRVDLPDLNNQLPMHYASRNRFSGHKIMSFLIKEGGDVNFPDGDRRLPIHYACEQGNLDEVKLLVTNGAEVNVPDRNGRLPINYASRNCFDKHRIMSLLIQNGARVDFLDSDRRRLIHYACEQGDLDEVILLVANGAKLNVPDGNGRLPMHYASKNRFNGHKITSYLIKEGAKVDSPDYDGRLPIHYACEFGDLDEVMLLVANGAKVSIPDRNGRLTMHYASKNRFNAQSIMTFLIKKGAKLNSPDEDGRLPIHYACEFGDLDEVIFFVANGAQVDVPDGNGQLLMHYGCRNRFNGHKIMSFLIKKGAKVDSPDDDGRLPIHYACEQENLDEVMLLVANGAKVDIPDGNGRLTMHYACKNRFNGHKISSFLIEKGVELESPDDDGRLPIHYACENGDLDEVILLVANGAPVDIADGDGRLPMHYASKNYFNGHSIMSFLIKEGAEIDCNDYNGLLPIHYACEYAHLKAVKLLVENGADVGVLDGNGLTLVHYALKNPLDPHRIRSFLIHIYNDL</sequence>
<dbReference type="Gene3D" id="3.40.50.300">
    <property type="entry name" value="P-loop containing nucleotide triphosphate hydrolases"/>
    <property type="match status" value="1"/>
</dbReference>
<keyword evidence="2 3" id="KW-0040">ANK repeat</keyword>
<dbReference type="Pfam" id="PF13857">
    <property type="entry name" value="Ank_5"/>
    <property type="match status" value="1"/>
</dbReference>
<dbReference type="PROSITE" id="PS50297">
    <property type="entry name" value="ANK_REP_REGION"/>
    <property type="match status" value="12"/>
</dbReference>
<feature type="repeat" description="ANK" evidence="3">
    <location>
        <begin position="1259"/>
        <end position="1291"/>
    </location>
</feature>
<dbReference type="SMART" id="SM00248">
    <property type="entry name" value="ANK"/>
    <property type="match status" value="23"/>
</dbReference>
<feature type="repeat" description="ANK" evidence="3">
    <location>
        <begin position="1533"/>
        <end position="1567"/>
    </location>
</feature>
<dbReference type="InterPro" id="IPR002110">
    <property type="entry name" value="Ankyrin_rpt"/>
</dbReference>
<reference evidence="4" key="1">
    <citation type="journal article" date="2023" name="G3 (Bethesda)">
        <title>Whole genome assemblies of Zophobas morio and Tenebrio molitor.</title>
        <authorList>
            <person name="Kaur S."/>
            <person name="Stinson S.A."/>
            <person name="diCenzo G.C."/>
        </authorList>
    </citation>
    <scope>NUCLEOTIDE SEQUENCE</scope>
    <source>
        <strain evidence="4">QUZm001</strain>
    </source>
</reference>
<feature type="repeat" description="ANK" evidence="3">
    <location>
        <begin position="1908"/>
        <end position="1940"/>
    </location>
</feature>
<dbReference type="EMBL" id="JALNTZ010000009">
    <property type="protein sequence ID" value="KAJ3641441.1"/>
    <property type="molecule type" value="Genomic_DNA"/>
</dbReference>
<dbReference type="Pfam" id="PF00023">
    <property type="entry name" value="Ank"/>
    <property type="match status" value="1"/>
</dbReference>
<feature type="repeat" description="ANK" evidence="3">
    <location>
        <begin position="1601"/>
        <end position="1635"/>
    </location>
</feature>
<dbReference type="Gene3D" id="1.25.40.20">
    <property type="entry name" value="Ankyrin repeat-containing domain"/>
    <property type="match status" value="4"/>
</dbReference>
<keyword evidence="5" id="KW-1185">Reference proteome</keyword>